<keyword evidence="3" id="KW-0560">Oxidoreductase</keyword>
<name>A0A397R3V7_9MOLU</name>
<evidence type="ECO:0000256" key="1">
    <source>
        <dbReference type="ARBA" id="ARBA00022630"/>
    </source>
</evidence>
<comment type="caution">
    <text evidence="4">The sequence shown here is derived from an EMBL/GenBank/DDBJ whole genome shotgun (WGS) entry which is preliminary data.</text>
</comment>
<dbReference type="OrthoDB" id="9778912at2"/>
<dbReference type="EMBL" id="QXEV01000034">
    <property type="protein sequence ID" value="RIA64854.1"/>
    <property type="molecule type" value="Genomic_DNA"/>
</dbReference>
<sequence>MLINEILGIKYPIIQGAMTLITDGKFAASVSNAGGLGIIAAGFWDKNKVKEEIHIARSITDKPFGVNVYMMSPYVEDIIELIIEEKIPVVTTGAQSPEKYIRRLKEAGCKVFPVVSSVTLAKRIERYGIDGIIAEGMESGGHVGEATTMSLIPQMVKALNVPVVAAGGIATGRQMAACLLMGASGIQIGTALLASQECPVHPNYKDAIIKARDNDTVVILKSTGAPVRVLKNRLARQYIELERNNLVTEEVLKDEKDALRRGIFLGDLDMGTLPLGQIAGIIDEIKPVKQIFDDIICEAIESKNSINDNINKLKEI</sequence>
<accession>A0A397R3V7</accession>
<evidence type="ECO:0000256" key="2">
    <source>
        <dbReference type="ARBA" id="ARBA00022643"/>
    </source>
</evidence>
<dbReference type="PANTHER" id="PTHR32332">
    <property type="entry name" value="2-NITROPROPANE DIOXYGENASE"/>
    <property type="match status" value="1"/>
</dbReference>
<evidence type="ECO:0000256" key="3">
    <source>
        <dbReference type="ARBA" id="ARBA00023002"/>
    </source>
</evidence>
<evidence type="ECO:0000313" key="4">
    <source>
        <dbReference type="EMBL" id="RIA64854.1"/>
    </source>
</evidence>
<keyword evidence="5" id="KW-1185">Reference proteome</keyword>
<dbReference type="SUPFAM" id="SSF51412">
    <property type="entry name" value="Inosine monophosphate dehydrogenase (IMPDH)"/>
    <property type="match status" value="1"/>
</dbReference>
<dbReference type="AlphaFoldDB" id="A0A397R3V7"/>
<protein>
    <submittedName>
        <fullName evidence="4">Enoyl-[acyl-carrier protein] reductase II</fullName>
    </submittedName>
</protein>
<evidence type="ECO:0000313" key="5">
    <source>
        <dbReference type="Proteomes" id="UP000266506"/>
    </source>
</evidence>
<reference evidence="4 5" key="1">
    <citation type="submission" date="2018-08" db="EMBL/GenBank/DDBJ databases">
        <title>Genomic Encyclopedia of Archaeal and Bacterial Type Strains, Phase II (KMG-II): from individual species to whole genera.</title>
        <authorList>
            <person name="Goeker M."/>
        </authorList>
    </citation>
    <scope>NUCLEOTIDE SEQUENCE [LARGE SCALE GENOMIC DNA]</scope>
    <source>
        <strain evidence="4 5">ATCC 27112</strain>
    </source>
</reference>
<proteinExistence type="predicted"/>
<dbReference type="RefSeq" id="WP_119016909.1">
    <property type="nucleotide sequence ID" value="NZ_QXEV01000034.1"/>
</dbReference>
<keyword evidence="1" id="KW-0285">Flavoprotein</keyword>
<dbReference type="InParanoid" id="A0A397R3V7"/>
<dbReference type="Pfam" id="PF03060">
    <property type="entry name" value="NMO"/>
    <property type="match status" value="2"/>
</dbReference>
<dbReference type="FunCoup" id="A0A397R3V7">
    <property type="interactions" value="233"/>
</dbReference>
<dbReference type="InterPro" id="IPR013785">
    <property type="entry name" value="Aldolase_TIM"/>
</dbReference>
<dbReference type="Proteomes" id="UP000266506">
    <property type="component" value="Unassembled WGS sequence"/>
</dbReference>
<dbReference type="PANTHER" id="PTHR32332:SF20">
    <property type="entry name" value="2-NITROPROPANE DIOXYGENASE-LIKE PROTEIN"/>
    <property type="match status" value="1"/>
</dbReference>
<keyword evidence="2" id="KW-0288">FMN</keyword>
<dbReference type="InterPro" id="IPR004136">
    <property type="entry name" value="NMO"/>
</dbReference>
<dbReference type="Gene3D" id="3.20.20.70">
    <property type="entry name" value="Aldolase class I"/>
    <property type="match status" value="1"/>
</dbReference>
<dbReference type="GO" id="GO:0018580">
    <property type="term" value="F:nitronate monooxygenase activity"/>
    <property type="evidence" value="ECO:0007669"/>
    <property type="project" value="InterPro"/>
</dbReference>
<gene>
    <name evidence="4" type="ORF">EI71_01843</name>
</gene>
<organism evidence="4 5">
    <name type="scientific">Anaeroplasma bactoclasticum</name>
    <dbReference type="NCBI Taxonomy" id="2088"/>
    <lineage>
        <taxon>Bacteria</taxon>
        <taxon>Bacillati</taxon>
        <taxon>Mycoplasmatota</taxon>
        <taxon>Mollicutes</taxon>
        <taxon>Anaeroplasmatales</taxon>
        <taxon>Anaeroplasmataceae</taxon>
        <taxon>Anaeroplasma</taxon>
    </lineage>
</organism>
<dbReference type="CDD" id="cd04730">
    <property type="entry name" value="NPD_like"/>
    <property type="match status" value="1"/>
</dbReference>